<dbReference type="PANTHER" id="PTHR43172">
    <property type="entry name" value="ADENYLOSUCCINATE LYASE"/>
    <property type="match status" value="1"/>
</dbReference>
<dbReference type="GO" id="GO:0044208">
    <property type="term" value="P:'de novo' AMP biosynthetic process"/>
    <property type="evidence" value="ECO:0007669"/>
    <property type="project" value="TreeGrafter"/>
</dbReference>
<dbReference type="EMBL" id="JADIMY010000003">
    <property type="protein sequence ID" value="MBO8426995.1"/>
    <property type="molecule type" value="Genomic_DNA"/>
</dbReference>
<dbReference type="CDD" id="cd01360">
    <property type="entry name" value="Adenylsuccinate_lyase_1"/>
    <property type="match status" value="1"/>
</dbReference>
<dbReference type="AlphaFoldDB" id="A0A9D9GTT1"/>
<dbReference type="Proteomes" id="UP000823613">
    <property type="component" value="Unassembled WGS sequence"/>
</dbReference>
<proteinExistence type="inferred from homology"/>
<protein>
    <recommendedName>
        <fullName evidence="5 11">Adenylosuccinate lyase</fullName>
        <shortName evidence="12">ASL</shortName>
        <ecNumber evidence="4 11">4.3.2.2</ecNumber>
    </recommendedName>
    <alternativeName>
        <fullName evidence="9 12">Adenylosuccinase</fullName>
    </alternativeName>
</protein>
<feature type="non-terminal residue" evidence="14">
    <location>
        <position position="431"/>
    </location>
</feature>
<comment type="pathway">
    <text evidence="1 12">Purine metabolism; IMP biosynthesis via de novo pathway; 5-amino-1-(5-phospho-D-ribosyl)imidazole-4-carboxamide from 5-amino-1-(5-phospho-D-ribosyl)imidazole-4-carboxylate: step 2/2.</text>
</comment>
<dbReference type="SUPFAM" id="SSF48557">
    <property type="entry name" value="L-aspartase-like"/>
    <property type="match status" value="1"/>
</dbReference>
<accession>A0A9D9GTT1</accession>
<dbReference type="Gene3D" id="1.20.200.10">
    <property type="entry name" value="Fumarase/aspartase (Central domain)"/>
    <property type="match status" value="1"/>
</dbReference>
<dbReference type="PANTHER" id="PTHR43172:SF1">
    <property type="entry name" value="ADENYLOSUCCINATE LYASE"/>
    <property type="match status" value="1"/>
</dbReference>
<evidence type="ECO:0000313" key="15">
    <source>
        <dbReference type="Proteomes" id="UP000823613"/>
    </source>
</evidence>
<evidence type="ECO:0000256" key="5">
    <source>
        <dbReference type="ARBA" id="ARBA00017058"/>
    </source>
</evidence>
<dbReference type="InterPro" id="IPR004769">
    <property type="entry name" value="Pur_lyase"/>
</dbReference>
<evidence type="ECO:0000256" key="4">
    <source>
        <dbReference type="ARBA" id="ARBA00012339"/>
    </source>
</evidence>
<comment type="catalytic activity">
    <reaction evidence="10">
        <text>N(6)-(1,2-dicarboxyethyl)-AMP = fumarate + AMP</text>
        <dbReference type="Rhea" id="RHEA:16853"/>
        <dbReference type="ChEBI" id="CHEBI:29806"/>
        <dbReference type="ChEBI" id="CHEBI:57567"/>
        <dbReference type="ChEBI" id="CHEBI:456215"/>
        <dbReference type="EC" id="4.3.2.2"/>
    </reaction>
    <physiologicalReaction direction="left-to-right" evidence="10">
        <dbReference type="Rhea" id="RHEA:16854"/>
    </physiologicalReaction>
</comment>
<comment type="similarity">
    <text evidence="3 12">Belongs to the lyase 1 family. Adenylosuccinate lyase subfamily.</text>
</comment>
<dbReference type="InterPro" id="IPR022761">
    <property type="entry name" value="Fumarate_lyase_N"/>
</dbReference>
<evidence type="ECO:0000256" key="6">
    <source>
        <dbReference type="ARBA" id="ARBA00022755"/>
    </source>
</evidence>
<evidence type="ECO:0000259" key="13">
    <source>
        <dbReference type="SMART" id="SM00998"/>
    </source>
</evidence>
<evidence type="ECO:0000256" key="8">
    <source>
        <dbReference type="ARBA" id="ARBA00024477"/>
    </source>
</evidence>
<dbReference type="InterPro" id="IPR020557">
    <property type="entry name" value="Fumarate_lyase_CS"/>
</dbReference>
<dbReference type="FunFam" id="1.20.200.10:FF:000008">
    <property type="entry name" value="Adenylosuccinate lyase"/>
    <property type="match status" value="1"/>
</dbReference>
<dbReference type="SMART" id="SM00998">
    <property type="entry name" value="ADSL_C"/>
    <property type="match status" value="1"/>
</dbReference>
<comment type="catalytic activity">
    <reaction evidence="8">
        <text>(2S)-2-[5-amino-1-(5-phospho-beta-D-ribosyl)imidazole-4-carboxamido]succinate = 5-amino-1-(5-phospho-beta-D-ribosyl)imidazole-4-carboxamide + fumarate</text>
        <dbReference type="Rhea" id="RHEA:23920"/>
        <dbReference type="ChEBI" id="CHEBI:29806"/>
        <dbReference type="ChEBI" id="CHEBI:58443"/>
        <dbReference type="ChEBI" id="CHEBI:58475"/>
        <dbReference type="EC" id="4.3.2.2"/>
    </reaction>
    <physiologicalReaction direction="left-to-right" evidence="8">
        <dbReference type="Rhea" id="RHEA:23921"/>
    </physiologicalReaction>
</comment>
<organism evidence="14 15">
    <name type="scientific">Candidatus Onthovivens merdipullorum</name>
    <dbReference type="NCBI Taxonomy" id="2840889"/>
    <lineage>
        <taxon>Bacteria</taxon>
        <taxon>Bacillati</taxon>
        <taxon>Bacillota</taxon>
        <taxon>Bacilli</taxon>
        <taxon>Bacillales</taxon>
        <taxon>Candidatus Onthovivens</taxon>
    </lineage>
</organism>
<dbReference type="EC" id="4.3.2.2" evidence="4 11"/>
<dbReference type="Gene3D" id="1.10.40.30">
    <property type="entry name" value="Fumarase/aspartase (C-terminal domain)"/>
    <property type="match status" value="1"/>
</dbReference>
<evidence type="ECO:0000256" key="7">
    <source>
        <dbReference type="ARBA" id="ARBA00023239"/>
    </source>
</evidence>
<dbReference type="Pfam" id="PF00206">
    <property type="entry name" value="Lyase_1"/>
    <property type="match status" value="1"/>
</dbReference>
<dbReference type="PROSITE" id="PS00163">
    <property type="entry name" value="FUMARATE_LYASES"/>
    <property type="match status" value="1"/>
</dbReference>
<evidence type="ECO:0000256" key="2">
    <source>
        <dbReference type="ARBA" id="ARBA00004734"/>
    </source>
</evidence>
<dbReference type="InterPro" id="IPR019468">
    <property type="entry name" value="AdenyloSucc_lyase_C"/>
</dbReference>
<feature type="domain" description="Adenylosuccinate lyase C-terminal" evidence="13">
    <location>
        <begin position="349"/>
        <end position="429"/>
    </location>
</feature>
<reference evidence="14" key="1">
    <citation type="submission" date="2020-10" db="EMBL/GenBank/DDBJ databases">
        <authorList>
            <person name="Gilroy R."/>
        </authorList>
    </citation>
    <scope>NUCLEOTIDE SEQUENCE</scope>
    <source>
        <strain evidence="14">11159</strain>
    </source>
</reference>
<dbReference type="GO" id="GO:0005829">
    <property type="term" value="C:cytosol"/>
    <property type="evidence" value="ECO:0007669"/>
    <property type="project" value="TreeGrafter"/>
</dbReference>
<dbReference type="PRINTS" id="PR00149">
    <property type="entry name" value="FUMRATELYASE"/>
</dbReference>
<keyword evidence="7 12" id="KW-0456">Lyase</keyword>
<keyword evidence="6 12" id="KW-0658">Purine biosynthesis</keyword>
<evidence type="ECO:0000256" key="12">
    <source>
        <dbReference type="RuleBase" id="RU361172"/>
    </source>
</evidence>
<evidence type="ECO:0000256" key="10">
    <source>
        <dbReference type="ARBA" id="ARBA00049115"/>
    </source>
</evidence>
<dbReference type="GO" id="GO:0070626">
    <property type="term" value="F:(S)-2-(5-amino-1-(5-phospho-D-ribosyl)imidazole-4-carboxamido) succinate lyase (fumarate-forming) activity"/>
    <property type="evidence" value="ECO:0007669"/>
    <property type="project" value="TreeGrafter"/>
</dbReference>
<reference evidence="14" key="2">
    <citation type="journal article" date="2021" name="PeerJ">
        <title>Extensive microbial diversity within the chicken gut microbiome revealed by metagenomics and culture.</title>
        <authorList>
            <person name="Gilroy R."/>
            <person name="Ravi A."/>
            <person name="Getino M."/>
            <person name="Pursley I."/>
            <person name="Horton D.L."/>
            <person name="Alikhan N.F."/>
            <person name="Baker D."/>
            <person name="Gharbi K."/>
            <person name="Hall N."/>
            <person name="Watson M."/>
            <person name="Adriaenssens E.M."/>
            <person name="Foster-Nyarko E."/>
            <person name="Jarju S."/>
            <person name="Secka A."/>
            <person name="Antonio M."/>
            <person name="Oren A."/>
            <person name="Chaudhuri R.R."/>
            <person name="La Ragione R."/>
            <person name="Hildebrand F."/>
            <person name="Pallen M.J."/>
        </authorList>
    </citation>
    <scope>NUCLEOTIDE SEQUENCE</scope>
    <source>
        <strain evidence="14">11159</strain>
    </source>
</reference>
<dbReference type="InterPro" id="IPR008948">
    <property type="entry name" value="L-Aspartase-like"/>
</dbReference>
<comment type="caution">
    <text evidence="14">The sequence shown here is derived from an EMBL/GenBank/DDBJ whole genome shotgun (WGS) entry which is preliminary data.</text>
</comment>
<dbReference type="Gene3D" id="1.10.275.10">
    <property type="entry name" value="Fumarase/aspartase (N-terminal domain)"/>
    <property type="match status" value="1"/>
</dbReference>
<dbReference type="GO" id="GO:0004018">
    <property type="term" value="F:N6-(1,2-dicarboxyethyl)AMP AMP-lyase (fumarate-forming) activity"/>
    <property type="evidence" value="ECO:0007669"/>
    <property type="project" value="UniProtKB-UniRule"/>
</dbReference>
<dbReference type="NCBIfam" id="TIGR00928">
    <property type="entry name" value="purB"/>
    <property type="match status" value="1"/>
</dbReference>
<evidence type="ECO:0000256" key="1">
    <source>
        <dbReference type="ARBA" id="ARBA00004706"/>
    </source>
</evidence>
<comment type="pathway">
    <text evidence="2 12">Purine metabolism; AMP biosynthesis via de novo pathway; AMP from IMP: step 2/2.</text>
</comment>
<dbReference type="Pfam" id="PF10397">
    <property type="entry name" value="ADSL_C"/>
    <property type="match status" value="1"/>
</dbReference>
<sequence length="431" mass="49900">MIDRYDIKEISDLFSLENRYKTFLEIELANLEALVSLNIVPEKDYLKIKAKAQVDVNRINELEKLTKHDVIAFTRSIDENLGDEKRWFHYGLTSTDVVDSALSILYKKASLIILKDIDNLLEAYKEKALTYKDLPAIARTHGMHAEITSFGLRFARFFDELNRNKNRFIEAINELCLIKLEGAVGNFAFINKDVENFVAKKFNLNTPKIATQVIARDNHTNFLNALALIATHIENVSIEFRNLSRNEINEVNEYFSKDQKGSSAMPHKHNPISFENMCGLARVIRGYAFSSYDNIPLYHERDISHSSSERIIFPDALVLTSYILRRMTSTIKKLVINEVSIRNNINLTNRIIFSERVLTYLIDKGISREEAYDKVQALVNDSYINNVDFRENLAKSQYFSKILTNKDLDIIFDESFFLKNTDYIYKRVGLI</sequence>
<evidence type="ECO:0000256" key="3">
    <source>
        <dbReference type="ARBA" id="ARBA00008273"/>
    </source>
</evidence>
<gene>
    <name evidence="14" type="ORF">IAC58_00310</name>
</gene>
<name>A0A9D9GTT1_9BACL</name>
<evidence type="ECO:0000256" key="9">
    <source>
        <dbReference type="ARBA" id="ARBA00030717"/>
    </source>
</evidence>
<dbReference type="InterPro" id="IPR024083">
    <property type="entry name" value="Fumarase/histidase_N"/>
</dbReference>
<dbReference type="InterPro" id="IPR000362">
    <property type="entry name" value="Fumarate_lyase_fam"/>
</dbReference>
<evidence type="ECO:0000256" key="11">
    <source>
        <dbReference type="NCBIfam" id="TIGR00928"/>
    </source>
</evidence>
<evidence type="ECO:0000313" key="14">
    <source>
        <dbReference type="EMBL" id="MBO8426995.1"/>
    </source>
</evidence>